<keyword evidence="3" id="KW-1185">Reference proteome</keyword>
<dbReference type="eggNOG" id="COG3572">
    <property type="taxonomic scope" value="Bacteria"/>
</dbReference>
<dbReference type="Gene3D" id="3.50.70.10">
    <property type="match status" value="1"/>
</dbReference>
<dbReference type="InterPro" id="IPR016088">
    <property type="entry name" value="Chalcone_isomerase_3-sand"/>
</dbReference>
<protein>
    <recommendedName>
        <fullName evidence="1">Chalcone isomerase domain-containing protein</fullName>
    </recommendedName>
</protein>
<dbReference type="AlphaFoldDB" id="A4G7R8"/>
<dbReference type="STRING" id="204773.HEAR2424"/>
<dbReference type="Pfam" id="PF16036">
    <property type="entry name" value="Chalcone_3"/>
    <property type="match status" value="1"/>
</dbReference>
<evidence type="ECO:0000259" key="1">
    <source>
        <dbReference type="Pfam" id="PF16036"/>
    </source>
</evidence>
<dbReference type="InterPro" id="IPR016087">
    <property type="entry name" value="Chalcone_isomerase"/>
</dbReference>
<accession>A4G7R8</accession>
<dbReference type="EMBL" id="CU207211">
    <property type="protein sequence ID" value="CAL62555.1"/>
    <property type="molecule type" value="Genomic_DNA"/>
</dbReference>
<evidence type="ECO:0000313" key="3">
    <source>
        <dbReference type="Proteomes" id="UP000006697"/>
    </source>
</evidence>
<evidence type="ECO:0000313" key="2">
    <source>
        <dbReference type="EMBL" id="CAL62555.1"/>
    </source>
</evidence>
<name>A4G7R8_HERAR</name>
<dbReference type="HOGENOM" id="CLU_102167_1_0_4"/>
<dbReference type="Proteomes" id="UP000006697">
    <property type="component" value="Chromosome"/>
</dbReference>
<gene>
    <name evidence="2" type="ordered locus">HEAR2424</name>
</gene>
<organism evidence="2 3">
    <name type="scientific">Herminiimonas arsenicoxydans</name>
    <dbReference type="NCBI Taxonomy" id="204773"/>
    <lineage>
        <taxon>Bacteria</taxon>
        <taxon>Pseudomonadati</taxon>
        <taxon>Pseudomonadota</taxon>
        <taxon>Betaproteobacteria</taxon>
        <taxon>Burkholderiales</taxon>
        <taxon>Oxalobacteraceae</taxon>
        <taxon>Herminiimonas</taxon>
    </lineage>
</organism>
<dbReference type="KEGG" id="har:HEAR2424"/>
<proteinExistence type="predicted"/>
<feature type="domain" description="Chalcone isomerase" evidence="1">
    <location>
        <begin position="46"/>
        <end position="186"/>
    </location>
</feature>
<dbReference type="OrthoDB" id="8527419at2"/>
<sequence length="192" mass="21153">MSLHSPAVRTGKYVLPLAFFALMWTVALAREPAAPQHIEKEIGQARLAGQGSFRWFGLKIYDAALWVGDKGYRAQAPAAAKLVLDLRYARNLQGKKIAAASEDEMRKLGLGSAQQRASWQAAMENIFPDVNEGTHLSGVYLPNEGARFYLNGKFIGEIMDAEFSRAFFAIWLDPQTTAAQLRNALLADAAPR</sequence>
<reference evidence="2 3" key="1">
    <citation type="journal article" date="2007" name="PLoS Genet.">
        <title>A tale of two oxidation states: bacterial colonization of arsenic-rich environments.</title>
        <authorList>
            <person name="Muller D."/>
            <person name="Medigue C."/>
            <person name="Koechler S."/>
            <person name="Barbe V."/>
            <person name="Barakat M."/>
            <person name="Talla E."/>
            <person name="Bonnefoy V."/>
            <person name="Krin E."/>
            <person name="Arsene-Ploetze F."/>
            <person name="Carapito C."/>
            <person name="Chandler M."/>
            <person name="Cournoyer B."/>
            <person name="Cruveiller S."/>
            <person name="Dossat C."/>
            <person name="Duval S."/>
            <person name="Heymann M."/>
            <person name="Leize E."/>
            <person name="Lieutaud A."/>
            <person name="Lievremont D."/>
            <person name="Makita Y."/>
            <person name="Mangenot S."/>
            <person name="Nitschke W."/>
            <person name="Ortet P."/>
            <person name="Perdrial N."/>
            <person name="Schoepp B."/>
            <person name="Siguier N."/>
            <person name="Simeonova D.D."/>
            <person name="Rouy Z."/>
            <person name="Segurens B."/>
            <person name="Turlin E."/>
            <person name="Vallenet D."/>
            <person name="Van Dorsselaer A."/>
            <person name="Weiss S."/>
            <person name="Weissenbach J."/>
            <person name="Lett M.C."/>
            <person name="Danchin A."/>
            <person name="Bertin P.N."/>
        </authorList>
    </citation>
    <scope>NUCLEOTIDE SEQUENCE [LARGE SCALE GENOMIC DNA]</scope>
    <source>
        <strain evidence="3">ULPAs1</strain>
    </source>
</reference>